<accession>A0A9P6TZT5</accession>
<dbReference type="AlphaFoldDB" id="A0A9P6TZT5"/>
<feature type="domain" description="Gelsolin-like" evidence="3">
    <location>
        <begin position="192"/>
        <end position="249"/>
    </location>
</feature>
<dbReference type="OrthoDB" id="6375767at2759"/>
<organism evidence="4 5">
    <name type="scientific">Mortierella polycephala</name>
    <dbReference type="NCBI Taxonomy" id="41804"/>
    <lineage>
        <taxon>Eukaryota</taxon>
        <taxon>Fungi</taxon>
        <taxon>Fungi incertae sedis</taxon>
        <taxon>Mucoromycota</taxon>
        <taxon>Mortierellomycotina</taxon>
        <taxon>Mortierellomycetes</taxon>
        <taxon>Mortierellales</taxon>
        <taxon>Mortierellaceae</taxon>
        <taxon>Mortierella</taxon>
    </lineage>
</organism>
<dbReference type="Proteomes" id="UP000726737">
    <property type="component" value="Unassembled WGS sequence"/>
</dbReference>
<evidence type="ECO:0000256" key="2">
    <source>
        <dbReference type="SAM" id="MobiDB-lite"/>
    </source>
</evidence>
<dbReference type="SMART" id="SM00262">
    <property type="entry name" value="GEL"/>
    <property type="match status" value="3"/>
</dbReference>
<feature type="compositionally biased region" description="Basic and acidic residues" evidence="2">
    <location>
        <begin position="430"/>
        <end position="443"/>
    </location>
</feature>
<dbReference type="CDD" id="cd11290">
    <property type="entry name" value="gelsolin_S1_like"/>
    <property type="match status" value="1"/>
</dbReference>
<evidence type="ECO:0000259" key="3">
    <source>
        <dbReference type="Pfam" id="PF00626"/>
    </source>
</evidence>
<dbReference type="GO" id="GO:0015629">
    <property type="term" value="C:actin cytoskeleton"/>
    <property type="evidence" value="ECO:0007669"/>
    <property type="project" value="TreeGrafter"/>
</dbReference>
<dbReference type="PANTHER" id="PTHR11977">
    <property type="entry name" value="VILLIN"/>
    <property type="match status" value="1"/>
</dbReference>
<dbReference type="EMBL" id="JAAAJA010000476">
    <property type="protein sequence ID" value="KAG0253149.1"/>
    <property type="molecule type" value="Genomic_DNA"/>
</dbReference>
<dbReference type="PRINTS" id="PR00597">
    <property type="entry name" value="GELSOLIN"/>
</dbReference>
<evidence type="ECO:0000313" key="5">
    <source>
        <dbReference type="Proteomes" id="UP000726737"/>
    </source>
</evidence>
<protein>
    <recommendedName>
        <fullName evidence="3">Gelsolin-like domain-containing protein</fullName>
    </recommendedName>
</protein>
<reference evidence="4" key="1">
    <citation type="journal article" date="2020" name="Fungal Divers.">
        <title>Resolving the Mortierellaceae phylogeny through synthesis of multi-gene phylogenetics and phylogenomics.</title>
        <authorList>
            <person name="Vandepol N."/>
            <person name="Liber J."/>
            <person name="Desiro A."/>
            <person name="Na H."/>
            <person name="Kennedy M."/>
            <person name="Barry K."/>
            <person name="Grigoriev I.V."/>
            <person name="Miller A.N."/>
            <person name="O'Donnell K."/>
            <person name="Stajich J.E."/>
            <person name="Bonito G."/>
        </authorList>
    </citation>
    <scope>NUCLEOTIDE SEQUENCE</scope>
    <source>
        <strain evidence="4">KOD948</strain>
    </source>
</reference>
<dbReference type="SUPFAM" id="SSF55753">
    <property type="entry name" value="Actin depolymerizing proteins"/>
    <property type="match status" value="3"/>
</dbReference>
<feature type="region of interest" description="Disordered" evidence="2">
    <location>
        <begin position="430"/>
        <end position="454"/>
    </location>
</feature>
<comment type="caution">
    <text evidence="4">The sequence shown here is derived from an EMBL/GenBank/DDBJ whole genome shotgun (WGS) entry which is preliminary data.</text>
</comment>
<keyword evidence="5" id="KW-1185">Reference proteome</keyword>
<gene>
    <name evidence="4" type="ORF">BG011_006518</name>
</gene>
<feature type="domain" description="Gelsolin-like" evidence="3">
    <location>
        <begin position="56"/>
        <end position="139"/>
    </location>
</feature>
<dbReference type="PANTHER" id="PTHR11977:SF130">
    <property type="entry name" value="SEVERIN"/>
    <property type="match status" value="1"/>
</dbReference>
<dbReference type="InterPro" id="IPR029006">
    <property type="entry name" value="ADF-H/Gelsolin-like_dom_sf"/>
</dbReference>
<keyword evidence="1" id="KW-0677">Repeat</keyword>
<proteinExistence type="predicted"/>
<dbReference type="Pfam" id="PF00626">
    <property type="entry name" value="Gelsolin"/>
    <property type="match status" value="3"/>
</dbReference>
<dbReference type="GO" id="GO:0005737">
    <property type="term" value="C:cytoplasm"/>
    <property type="evidence" value="ECO:0007669"/>
    <property type="project" value="TreeGrafter"/>
</dbReference>
<sequence>MLKSSTWKLEDTNLAAFGGDLEKEHRQEEGALESAWGEDTGVGLQTGIWIWRIEQFKVVPVPEKDYGRFYSGDSYIILNTSQKKGSEALLHNIHFWLGEETTQDEAGTAAYKTVELDDYLNGRPVQHREVQGRESKRLLSYFKTFTTQAGGVKSGFHHWSEPEYVSRLLMVKSAPQNGGHKTSVVIREVPNTMLNSGDVFIVDTGKVLYQWNGKDSSGIERVKAAEYAHGVVADRAGDVSVETFDEGDRDQRIFWGALGGAVEVKPAEAITDEPEYVKKLFRLSNAGGELEFTNEGSGPEVTKDLLDSNDVFILDVQHEVFVWVGAGANAEEHKYGLHYAQEYLKREGLASSTPISKVFEDGDHTMDLLRLEGQNEADPSKDADLDLVSVLEYFLSFPSTTQRRHASGGPHTEALLALGHVHVLTTRRYRTDRPGRMSHRQDFHSIPPKETSNGIHKNKQAVLKTHSSDPRICPVRIFGDYVRRLASDMLAISDPTTPSFKYNPLVRHIKHPDFIVVAEQVSKHIRAIMMRLDLP</sequence>
<evidence type="ECO:0000256" key="1">
    <source>
        <dbReference type="ARBA" id="ARBA00022737"/>
    </source>
</evidence>
<dbReference type="InterPro" id="IPR007123">
    <property type="entry name" value="Gelsolin-like_dom"/>
</dbReference>
<evidence type="ECO:0000313" key="4">
    <source>
        <dbReference type="EMBL" id="KAG0253149.1"/>
    </source>
</evidence>
<dbReference type="GO" id="GO:0008154">
    <property type="term" value="P:actin polymerization or depolymerization"/>
    <property type="evidence" value="ECO:0007669"/>
    <property type="project" value="TreeGrafter"/>
</dbReference>
<name>A0A9P6TZT5_9FUNG</name>
<feature type="domain" description="Gelsolin-like" evidence="3">
    <location>
        <begin position="298"/>
        <end position="347"/>
    </location>
</feature>
<dbReference type="Gene3D" id="3.40.20.10">
    <property type="entry name" value="Severin"/>
    <property type="match status" value="3"/>
</dbReference>
<dbReference type="GO" id="GO:0051015">
    <property type="term" value="F:actin filament binding"/>
    <property type="evidence" value="ECO:0007669"/>
    <property type="project" value="InterPro"/>
</dbReference>
<dbReference type="InterPro" id="IPR007122">
    <property type="entry name" value="Villin/Gelsolin"/>
</dbReference>
<dbReference type="FunFam" id="3.40.20.10:FF:000002">
    <property type="entry name" value="Gelsolin"/>
    <property type="match status" value="1"/>
</dbReference>